<keyword evidence="8 11" id="KW-0472">Membrane</keyword>
<organism evidence="15 16">
    <name type="scientific">Pseudohalioglobus lutimaris</name>
    <dbReference type="NCBI Taxonomy" id="1737061"/>
    <lineage>
        <taxon>Bacteria</taxon>
        <taxon>Pseudomonadati</taxon>
        <taxon>Pseudomonadota</taxon>
        <taxon>Gammaproteobacteria</taxon>
        <taxon>Cellvibrionales</taxon>
        <taxon>Halieaceae</taxon>
        <taxon>Pseudohalioglobus</taxon>
    </lineage>
</organism>
<evidence type="ECO:0000256" key="4">
    <source>
        <dbReference type="ARBA" id="ARBA00021870"/>
    </source>
</evidence>
<dbReference type="InterPro" id="IPR000090">
    <property type="entry name" value="Flg_Motor_Flig"/>
</dbReference>
<keyword evidence="6 11" id="KW-0145">Chemotaxis</keyword>
<evidence type="ECO:0000259" key="13">
    <source>
        <dbReference type="Pfam" id="PF14841"/>
    </source>
</evidence>
<evidence type="ECO:0000256" key="1">
    <source>
        <dbReference type="ARBA" id="ARBA00004117"/>
    </source>
</evidence>
<dbReference type="GO" id="GO:0006935">
    <property type="term" value="P:chemotaxis"/>
    <property type="evidence" value="ECO:0007669"/>
    <property type="project" value="UniProtKB-KW"/>
</dbReference>
<protein>
    <recommendedName>
        <fullName evidence="4 11">Flagellar motor switch protein FliG</fullName>
    </recommendedName>
</protein>
<dbReference type="Pfam" id="PF14842">
    <property type="entry name" value="FliG_N"/>
    <property type="match status" value="1"/>
</dbReference>
<dbReference type="RefSeq" id="WP_075999247.1">
    <property type="nucleotide sequence ID" value="NZ_PKUS01000016.1"/>
</dbReference>
<dbReference type="Pfam" id="PF14841">
    <property type="entry name" value="FliG_M"/>
    <property type="match status" value="1"/>
</dbReference>
<dbReference type="OrthoDB" id="9780302at2"/>
<keyword evidence="15" id="KW-0282">Flagellum</keyword>
<feature type="domain" description="Flagellar motor switch protein FliG C-terminal" evidence="12">
    <location>
        <begin position="223"/>
        <end position="329"/>
    </location>
</feature>
<dbReference type="InterPro" id="IPR028263">
    <property type="entry name" value="FliG_N"/>
</dbReference>
<dbReference type="Pfam" id="PF01706">
    <property type="entry name" value="FliG_C"/>
    <property type="match status" value="1"/>
</dbReference>
<dbReference type="SUPFAM" id="SSF48029">
    <property type="entry name" value="FliG"/>
    <property type="match status" value="2"/>
</dbReference>
<evidence type="ECO:0000256" key="8">
    <source>
        <dbReference type="ARBA" id="ARBA00023136"/>
    </source>
</evidence>
<dbReference type="EMBL" id="PKUS01000016">
    <property type="protein sequence ID" value="PLW68296.1"/>
    <property type="molecule type" value="Genomic_DNA"/>
</dbReference>
<dbReference type="GO" id="GO:0009425">
    <property type="term" value="C:bacterial-type flagellum basal body"/>
    <property type="evidence" value="ECO:0007669"/>
    <property type="project" value="UniProtKB-SubCell"/>
</dbReference>
<evidence type="ECO:0000256" key="7">
    <source>
        <dbReference type="ARBA" id="ARBA00022779"/>
    </source>
</evidence>
<evidence type="ECO:0000256" key="9">
    <source>
        <dbReference type="ARBA" id="ARBA00023143"/>
    </source>
</evidence>
<keyword evidence="9 11" id="KW-0975">Bacterial flagellum</keyword>
<proteinExistence type="inferred from homology"/>
<comment type="caution">
    <text evidence="15">The sequence shown here is derived from an EMBL/GenBank/DDBJ whole genome shotgun (WGS) entry which is preliminary data.</text>
</comment>
<dbReference type="PANTHER" id="PTHR30534:SF0">
    <property type="entry name" value="FLAGELLAR MOTOR SWITCH PROTEIN FLIG"/>
    <property type="match status" value="1"/>
</dbReference>
<reference evidence="15 16" key="1">
    <citation type="submission" date="2018-01" db="EMBL/GenBank/DDBJ databases">
        <title>The draft genome sequence of Halioglobus lutimaris HF004.</title>
        <authorList>
            <person name="Du Z.-J."/>
            <person name="Shi M.-J."/>
        </authorList>
    </citation>
    <scope>NUCLEOTIDE SEQUENCE [LARGE SCALE GENOMIC DNA]</scope>
    <source>
        <strain evidence="15 16">HF004</strain>
    </source>
</reference>
<sequence length="337" mass="36581">MTEAAAPAQLTGPQRAAIFLLGVGEEGAAAIMRHMVPKEVQQVGEAMASLSDVSNQQIASVLQEFSDKVSATSPISIGASDFTRRVMVEALGENRARSVLGKVMQGGASRGIDALKWMDPRSVARMIKNEHPQIVALVLAYLQEDQAAKVLELLPVEGRSDLVMRIARLDMVDPAALEELDRVLEIQLATNDDSPPASVNGLSLAAGILNNLETDLESEVLEKVKSTDFDLGEKIENLMFVFDNLMQLDDRGMQRLIREISGDSLLVALKGVDEEMKARFFKNMSSRAAEMLQDDMEAKGPVKLSDVEAEQKQILTIAKKLADDGEIFIGKGGGDFV</sequence>
<keyword evidence="5 11" id="KW-1003">Cell membrane</keyword>
<evidence type="ECO:0000256" key="11">
    <source>
        <dbReference type="PIRNR" id="PIRNR003161"/>
    </source>
</evidence>
<name>A0A2N5X1C8_9GAMM</name>
<evidence type="ECO:0000313" key="15">
    <source>
        <dbReference type="EMBL" id="PLW68296.1"/>
    </source>
</evidence>
<evidence type="ECO:0000256" key="5">
    <source>
        <dbReference type="ARBA" id="ARBA00022475"/>
    </source>
</evidence>
<dbReference type="PRINTS" id="PR00954">
    <property type="entry name" value="FLGMOTORFLIG"/>
</dbReference>
<dbReference type="InterPro" id="IPR032779">
    <property type="entry name" value="FliG_M"/>
</dbReference>
<evidence type="ECO:0000259" key="14">
    <source>
        <dbReference type="Pfam" id="PF14842"/>
    </source>
</evidence>
<feature type="domain" description="Flagellar motor switch protein FliG N-terminal" evidence="14">
    <location>
        <begin position="9"/>
        <end position="110"/>
    </location>
</feature>
<gene>
    <name evidence="15" type="primary">fliG</name>
    <name evidence="15" type="ORF">C0039_12935</name>
</gene>
<comment type="subcellular location">
    <subcellularLocation>
        <location evidence="1 11">Bacterial flagellum basal body</location>
    </subcellularLocation>
    <subcellularLocation>
        <location evidence="2 11">Cell inner membrane</location>
        <topology evidence="2 11">Peripheral membrane protein</topology>
        <orientation evidence="2 11">Cytoplasmic side</orientation>
    </subcellularLocation>
</comment>
<comment type="function">
    <text evidence="10 11">FliG is one of three proteins (FliG, FliN, FliM) that forms the rotor-mounted switch complex (C ring), located at the base of the basal body. This complex interacts with the CheY and CheZ chemotaxis proteins, in addition to contacting components of the motor that determine the direction of flagellar rotation.</text>
</comment>
<dbReference type="GO" id="GO:0003774">
    <property type="term" value="F:cytoskeletal motor activity"/>
    <property type="evidence" value="ECO:0007669"/>
    <property type="project" value="InterPro"/>
</dbReference>
<dbReference type="InterPro" id="IPR011002">
    <property type="entry name" value="FliG_a-hlx"/>
</dbReference>
<keyword evidence="15" id="KW-0966">Cell projection</keyword>
<keyword evidence="15" id="KW-0969">Cilium</keyword>
<dbReference type="PIRSF" id="PIRSF003161">
    <property type="entry name" value="FliG"/>
    <property type="match status" value="1"/>
</dbReference>
<accession>A0A2N5X1C8</accession>
<dbReference type="GO" id="GO:0005886">
    <property type="term" value="C:plasma membrane"/>
    <property type="evidence" value="ECO:0007669"/>
    <property type="project" value="UniProtKB-SubCell"/>
</dbReference>
<feature type="domain" description="Flagellar motor switch protein FliG middle" evidence="13">
    <location>
        <begin position="120"/>
        <end position="192"/>
    </location>
</feature>
<dbReference type="Gene3D" id="1.10.220.30">
    <property type="match status" value="3"/>
</dbReference>
<evidence type="ECO:0000259" key="12">
    <source>
        <dbReference type="Pfam" id="PF01706"/>
    </source>
</evidence>
<evidence type="ECO:0000256" key="10">
    <source>
        <dbReference type="ARBA" id="ARBA00025598"/>
    </source>
</evidence>
<dbReference type="PANTHER" id="PTHR30534">
    <property type="entry name" value="FLAGELLAR MOTOR SWITCH PROTEIN FLIG"/>
    <property type="match status" value="1"/>
</dbReference>
<dbReference type="AlphaFoldDB" id="A0A2N5X1C8"/>
<dbReference type="InterPro" id="IPR023087">
    <property type="entry name" value="Flg_Motor_Flig_C"/>
</dbReference>
<dbReference type="FunFam" id="1.10.220.30:FF:000001">
    <property type="entry name" value="Flagellar motor switch protein FliG"/>
    <property type="match status" value="1"/>
</dbReference>
<keyword evidence="16" id="KW-1185">Reference proteome</keyword>
<evidence type="ECO:0000256" key="2">
    <source>
        <dbReference type="ARBA" id="ARBA00004515"/>
    </source>
</evidence>
<keyword evidence="7 11" id="KW-0283">Flagellar rotation</keyword>
<dbReference type="Proteomes" id="UP000235005">
    <property type="component" value="Unassembled WGS sequence"/>
</dbReference>
<keyword evidence="11" id="KW-0997">Cell inner membrane</keyword>
<comment type="similarity">
    <text evidence="3 11">Belongs to the FliG family.</text>
</comment>
<evidence type="ECO:0000256" key="6">
    <source>
        <dbReference type="ARBA" id="ARBA00022500"/>
    </source>
</evidence>
<dbReference type="GO" id="GO:0071973">
    <property type="term" value="P:bacterial-type flagellum-dependent cell motility"/>
    <property type="evidence" value="ECO:0007669"/>
    <property type="project" value="InterPro"/>
</dbReference>
<evidence type="ECO:0000313" key="16">
    <source>
        <dbReference type="Proteomes" id="UP000235005"/>
    </source>
</evidence>
<dbReference type="NCBIfam" id="TIGR00207">
    <property type="entry name" value="fliG"/>
    <property type="match status" value="1"/>
</dbReference>
<evidence type="ECO:0000256" key="3">
    <source>
        <dbReference type="ARBA" id="ARBA00010299"/>
    </source>
</evidence>